<keyword evidence="2" id="KW-1185">Reference proteome</keyword>
<feature type="non-terminal residue" evidence="1">
    <location>
        <position position="1"/>
    </location>
</feature>
<reference evidence="1 2" key="2">
    <citation type="submission" date="2019-08" db="EMBL/GenBank/DDBJ databases">
        <authorList>
            <person name="Henke P."/>
        </authorList>
    </citation>
    <scope>NUCLEOTIDE SEQUENCE [LARGE SCALE GENOMIC DNA]</scope>
    <source>
        <strain evidence="1">Phe10_nw2017</strain>
    </source>
</reference>
<dbReference type="EMBL" id="SRHE01000710">
    <property type="protein sequence ID" value="TWW08352.1"/>
    <property type="molecule type" value="Genomic_DNA"/>
</dbReference>
<accession>A0A5C6M2T0</accession>
<sequence length="35" mass="3958">ASHTWAGHHRLYEMAVTQLLQVLRGEQPDCPLNSV</sequence>
<organism evidence="1 2">
    <name type="scientific">Planctomyces bekefii</name>
    <dbReference type="NCBI Taxonomy" id="1653850"/>
    <lineage>
        <taxon>Bacteria</taxon>
        <taxon>Pseudomonadati</taxon>
        <taxon>Planctomycetota</taxon>
        <taxon>Planctomycetia</taxon>
        <taxon>Planctomycetales</taxon>
        <taxon>Planctomycetaceae</taxon>
        <taxon>Planctomyces</taxon>
    </lineage>
</organism>
<reference evidence="1 2" key="1">
    <citation type="submission" date="2019-08" db="EMBL/GenBank/DDBJ databases">
        <title>100 year-old enigma solved: identification of Planctomyces bekefii, the type genus and species of the phylum Planctomycetes.</title>
        <authorList>
            <person name="Svetlana D.N."/>
            <person name="Overmann J."/>
        </authorList>
    </citation>
    <scope>NUCLEOTIDE SEQUENCE [LARGE SCALE GENOMIC DNA]</scope>
    <source>
        <strain evidence="1">Phe10_nw2017</strain>
    </source>
</reference>
<gene>
    <name evidence="1" type="ORF">E3A20_25180</name>
</gene>
<dbReference type="Proteomes" id="UP000321083">
    <property type="component" value="Unassembled WGS sequence"/>
</dbReference>
<dbReference type="AlphaFoldDB" id="A0A5C6M2T0"/>
<name>A0A5C6M2T0_9PLAN</name>
<comment type="caution">
    <text evidence="1">The sequence shown here is derived from an EMBL/GenBank/DDBJ whole genome shotgun (WGS) entry which is preliminary data.</text>
</comment>
<proteinExistence type="predicted"/>
<evidence type="ECO:0000313" key="2">
    <source>
        <dbReference type="Proteomes" id="UP000321083"/>
    </source>
</evidence>
<protein>
    <submittedName>
        <fullName evidence="1">Uncharacterized protein</fullName>
    </submittedName>
</protein>
<evidence type="ECO:0000313" key="1">
    <source>
        <dbReference type="EMBL" id="TWW08352.1"/>
    </source>
</evidence>